<keyword evidence="6" id="KW-1185">Reference proteome</keyword>
<gene>
    <name evidence="5" type="ORF">FHX42_004632</name>
</gene>
<feature type="chain" id="PRO_5032569944" evidence="3">
    <location>
        <begin position="30"/>
        <end position="192"/>
    </location>
</feature>
<evidence type="ECO:0000256" key="3">
    <source>
        <dbReference type="SAM" id="SignalP"/>
    </source>
</evidence>
<dbReference type="InterPro" id="IPR036423">
    <property type="entry name" value="SOD-like_Cu/Zn_dom_sf"/>
</dbReference>
<dbReference type="EMBL" id="JACGWZ010000007">
    <property type="protein sequence ID" value="MBA8827248.1"/>
    <property type="molecule type" value="Genomic_DNA"/>
</dbReference>
<evidence type="ECO:0000313" key="6">
    <source>
        <dbReference type="Proteomes" id="UP000569329"/>
    </source>
</evidence>
<dbReference type="InterPro" id="IPR001424">
    <property type="entry name" value="SOD_Cu_Zn_dom"/>
</dbReference>
<evidence type="ECO:0000259" key="4">
    <source>
        <dbReference type="Pfam" id="PF00080"/>
    </source>
</evidence>
<dbReference type="EC" id="1.15.1.1" evidence="5"/>
<name>A0A839E8S3_9PSEU</name>
<feature type="signal peptide" evidence="3">
    <location>
        <begin position="1"/>
        <end position="29"/>
    </location>
</feature>
<sequence length="192" mass="19990">MRISTARRRTAAVATAVAALALTAPAASATPDNDPPRSSHGVFQPYGEDADAVTYDRKQVPVGSEGSVTSLSHGAHTKVLAKFTGLRPNRNYGAHVHTRPCGKTGSAAGPHFQQDEAPEGVSGDPTYANPGNEIWLDFRTDAEGNAVSGALGDWNPAEGTANSVVIHEHLTRTAPGEAGEAGPRLACLNVRF</sequence>
<feature type="domain" description="Superoxide dismutase copper/zinc binding" evidence="4">
    <location>
        <begin position="71"/>
        <end position="187"/>
    </location>
</feature>
<dbReference type="Pfam" id="PF00080">
    <property type="entry name" value="Sod_Cu"/>
    <property type="match status" value="1"/>
</dbReference>
<evidence type="ECO:0000256" key="1">
    <source>
        <dbReference type="ARBA" id="ARBA00010457"/>
    </source>
</evidence>
<dbReference type="Gene3D" id="2.60.40.200">
    <property type="entry name" value="Superoxide dismutase, copper/zinc binding domain"/>
    <property type="match status" value="1"/>
</dbReference>
<feature type="region of interest" description="Disordered" evidence="2">
    <location>
        <begin position="103"/>
        <end position="126"/>
    </location>
</feature>
<dbReference type="SUPFAM" id="SSF49329">
    <property type="entry name" value="Cu,Zn superoxide dismutase-like"/>
    <property type="match status" value="1"/>
</dbReference>
<dbReference type="GO" id="GO:0046872">
    <property type="term" value="F:metal ion binding"/>
    <property type="evidence" value="ECO:0007669"/>
    <property type="project" value="InterPro"/>
</dbReference>
<dbReference type="GO" id="GO:0004784">
    <property type="term" value="F:superoxide dismutase activity"/>
    <property type="evidence" value="ECO:0007669"/>
    <property type="project" value="UniProtKB-EC"/>
</dbReference>
<evidence type="ECO:0000313" key="5">
    <source>
        <dbReference type="EMBL" id="MBA8827248.1"/>
    </source>
</evidence>
<feature type="region of interest" description="Disordered" evidence="2">
    <location>
        <begin position="26"/>
        <end position="45"/>
    </location>
</feature>
<organism evidence="5 6">
    <name type="scientific">Halosaccharopolyspora lacisalsi</name>
    <dbReference type="NCBI Taxonomy" id="1000566"/>
    <lineage>
        <taxon>Bacteria</taxon>
        <taxon>Bacillati</taxon>
        <taxon>Actinomycetota</taxon>
        <taxon>Actinomycetes</taxon>
        <taxon>Pseudonocardiales</taxon>
        <taxon>Pseudonocardiaceae</taxon>
        <taxon>Halosaccharopolyspora</taxon>
    </lineage>
</organism>
<comment type="caution">
    <text evidence="5">The sequence shown here is derived from an EMBL/GenBank/DDBJ whole genome shotgun (WGS) entry which is preliminary data.</text>
</comment>
<keyword evidence="3" id="KW-0732">Signal</keyword>
<keyword evidence="5" id="KW-0560">Oxidoreductase</keyword>
<reference evidence="5 6" key="1">
    <citation type="submission" date="2020-07" db="EMBL/GenBank/DDBJ databases">
        <title>Sequencing the genomes of 1000 actinobacteria strains.</title>
        <authorList>
            <person name="Klenk H.-P."/>
        </authorList>
    </citation>
    <scope>NUCLEOTIDE SEQUENCE [LARGE SCALE GENOMIC DNA]</scope>
    <source>
        <strain evidence="5 6">DSM 45975</strain>
    </source>
</reference>
<dbReference type="RefSeq" id="WP_182546417.1">
    <property type="nucleotide sequence ID" value="NZ_JACGWZ010000007.1"/>
</dbReference>
<comment type="similarity">
    <text evidence="1">Belongs to the Cu-Zn superoxide dismutase family.</text>
</comment>
<dbReference type="Proteomes" id="UP000569329">
    <property type="component" value="Unassembled WGS sequence"/>
</dbReference>
<protein>
    <submittedName>
        <fullName evidence="5">Cu-Zn family superoxide dismutase</fullName>
        <ecNumber evidence="5">1.15.1.1</ecNumber>
    </submittedName>
</protein>
<evidence type="ECO:0000256" key="2">
    <source>
        <dbReference type="SAM" id="MobiDB-lite"/>
    </source>
</evidence>
<proteinExistence type="inferred from homology"/>
<dbReference type="AlphaFoldDB" id="A0A839E8S3"/>
<accession>A0A839E8S3</accession>